<keyword evidence="1 4" id="KW-0489">Methyltransferase</keyword>
<dbReference type="Pfam" id="PF00588">
    <property type="entry name" value="SpoU_methylase"/>
    <property type="match status" value="1"/>
</dbReference>
<dbReference type="Gene3D" id="3.40.1280.10">
    <property type="match status" value="1"/>
</dbReference>
<organism evidence="4 5">
    <name type="scientific">Paenibacillus sepulcri</name>
    <dbReference type="NCBI Taxonomy" id="359917"/>
    <lineage>
        <taxon>Bacteria</taxon>
        <taxon>Bacillati</taxon>
        <taxon>Bacillota</taxon>
        <taxon>Bacilli</taxon>
        <taxon>Bacillales</taxon>
        <taxon>Paenibacillaceae</taxon>
        <taxon>Paenibacillus</taxon>
    </lineage>
</organism>
<dbReference type="InterPro" id="IPR051259">
    <property type="entry name" value="rRNA_Methyltransferase"/>
</dbReference>
<gene>
    <name evidence="4" type="ORF">K0U00_15320</name>
</gene>
<dbReference type="Proteomes" id="UP001519887">
    <property type="component" value="Unassembled WGS sequence"/>
</dbReference>
<feature type="non-terminal residue" evidence="4">
    <location>
        <position position="1"/>
    </location>
</feature>
<evidence type="ECO:0000256" key="2">
    <source>
        <dbReference type="ARBA" id="ARBA00022679"/>
    </source>
</evidence>
<dbReference type="InterPro" id="IPR029026">
    <property type="entry name" value="tRNA_m1G_MTases_N"/>
</dbReference>
<evidence type="ECO:0000256" key="1">
    <source>
        <dbReference type="ARBA" id="ARBA00022603"/>
    </source>
</evidence>
<dbReference type="SUPFAM" id="SSF75217">
    <property type="entry name" value="alpha/beta knot"/>
    <property type="match status" value="1"/>
</dbReference>
<keyword evidence="2" id="KW-0808">Transferase</keyword>
<dbReference type="PANTHER" id="PTHR43191">
    <property type="entry name" value="RRNA METHYLTRANSFERASE 3"/>
    <property type="match status" value="1"/>
</dbReference>
<dbReference type="InterPro" id="IPR001537">
    <property type="entry name" value="SpoU_MeTrfase"/>
</dbReference>
<dbReference type="PANTHER" id="PTHR43191:SF2">
    <property type="entry name" value="RRNA METHYLTRANSFERASE 3, MITOCHONDRIAL"/>
    <property type="match status" value="1"/>
</dbReference>
<dbReference type="EMBL" id="JAHZIK010000357">
    <property type="protein sequence ID" value="MBW7455395.1"/>
    <property type="molecule type" value="Genomic_DNA"/>
</dbReference>
<name>A0ABS7C3D1_9BACL</name>
<evidence type="ECO:0000313" key="4">
    <source>
        <dbReference type="EMBL" id="MBW7455395.1"/>
    </source>
</evidence>
<comment type="caution">
    <text evidence="4">The sequence shown here is derived from an EMBL/GenBank/DDBJ whole genome shotgun (WGS) entry which is preliminary data.</text>
</comment>
<protein>
    <submittedName>
        <fullName evidence="4">RNA methyltransferase</fullName>
    </submittedName>
</protein>
<proteinExistence type="predicted"/>
<dbReference type="GO" id="GO:0008168">
    <property type="term" value="F:methyltransferase activity"/>
    <property type="evidence" value="ECO:0007669"/>
    <property type="project" value="UniProtKB-KW"/>
</dbReference>
<feature type="domain" description="tRNA/rRNA methyltransferase SpoU type" evidence="3">
    <location>
        <begin position="3"/>
        <end position="49"/>
    </location>
</feature>
<dbReference type="InterPro" id="IPR029028">
    <property type="entry name" value="Alpha/beta_knot_MTases"/>
</dbReference>
<evidence type="ECO:0000313" key="5">
    <source>
        <dbReference type="Proteomes" id="UP001519887"/>
    </source>
</evidence>
<evidence type="ECO:0000259" key="3">
    <source>
        <dbReference type="Pfam" id="PF00588"/>
    </source>
</evidence>
<dbReference type="GO" id="GO:0032259">
    <property type="term" value="P:methylation"/>
    <property type="evidence" value="ECO:0007669"/>
    <property type="project" value="UniProtKB-KW"/>
</dbReference>
<keyword evidence="5" id="KW-1185">Reference proteome</keyword>
<reference evidence="4 5" key="1">
    <citation type="submission" date="2021-07" db="EMBL/GenBank/DDBJ databases">
        <title>Paenibacillus radiodurans sp. nov., isolated from the southeastern edge of Tengger Desert.</title>
        <authorList>
            <person name="Zhang G."/>
        </authorList>
    </citation>
    <scope>NUCLEOTIDE SEQUENCE [LARGE SCALE GENOMIC DNA]</scope>
    <source>
        <strain evidence="4 5">CCM 7311</strain>
    </source>
</reference>
<accession>A0ABS7C3D1</accession>
<sequence>TVPTWLLLGSESHGLSPLALESVSTSVIIPMRGQSESLNVAMAATVLLYEALRQREF</sequence>